<accession>A0A5B7ENY5</accession>
<keyword evidence="7" id="KW-0067">ATP-binding</keyword>
<keyword evidence="2" id="KW-0723">Serine/threonine-protein kinase</keyword>
<reference evidence="10 11" key="1">
    <citation type="submission" date="2019-05" db="EMBL/GenBank/DDBJ databases">
        <title>Another draft genome of Portunus trituberculatus and its Hox gene families provides insights of decapod evolution.</title>
        <authorList>
            <person name="Jeong J.-H."/>
            <person name="Song I."/>
            <person name="Kim S."/>
            <person name="Choi T."/>
            <person name="Kim D."/>
            <person name="Ryu S."/>
            <person name="Kim W."/>
        </authorList>
    </citation>
    <scope>NUCLEOTIDE SEQUENCE [LARGE SCALE GENOMIC DNA]</scope>
    <source>
        <tissue evidence="10">Muscle</tissue>
    </source>
</reference>
<feature type="domain" description="Protein kinase" evidence="8">
    <location>
        <begin position="1"/>
        <end position="222"/>
    </location>
</feature>
<evidence type="ECO:0000313" key="10">
    <source>
        <dbReference type="EMBL" id="MPC34956.1"/>
    </source>
</evidence>
<name>A0A5B7ENY5_PORTR</name>
<evidence type="ECO:0000313" key="11">
    <source>
        <dbReference type="Proteomes" id="UP000324222"/>
    </source>
</evidence>
<comment type="similarity">
    <text evidence="1">Belongs to the protein kinase superfamily. AGC Ser/Thr protein kinase family. GPRK subfamily.</text>
</comment>
<evidence type="ECO:0000256" key="7">
    <source>
        <dbReference type="ARBA" id="ARBA00022840"/>
    </source>
</evidence>
<dbReference type="GO" id="GO:0005524">
    <property type="term" value="F:ATP binding"/>
    <property type="evidence" value="ECO:0007669"/>
    <property type="project" value="UniProtKB-KW"/>
</dbReference>
<evidence type="ECO:0000256" key="6">
    <source>
        <dbReference type="ARBA" id="ARBA00022777"/>
    </source>
</evidence>
<dbReference type="InterPro" id="IPR000961">
    <property type="entry name" value="AGC-kinase_C"/>
</dbReference>
<evidence type="ECO:0000259" key="8">
    <source>
        <dbReference type="PROSITE" id="PS50011"/>
    </source>
</evidence>
<evidence type="ECO:0000256" key="4">
    <source>
        <dbReference type="ARBA" id="ARBA00022679"/>
    </source>
</evidence>
<keyword evidence="3" id="KW-0597">Phosphoprotein</keyword>
<dbReference type="EMBL" id="VSRR010003167">
    <property type="protein sequence ID" value="MPC34956.1"/>
    <property type="molecule type" value="Genomic_DNA"/>
</dbReference>
<dbReference type="GO" id="GO:0004674">
    <property type="term" value="F:protein serine/threonine kinase activity"/>
    <property type="evidence" value="ECO:0007669"/>
    <property type="project" value="UniProtKB-KW"/>
</dbReference>
<dbReference type="InterPro" id="IPR011009">
    <property type="entry name" value="Kinase-like_dom_sf"/>
</dbReference>
<keyword evidence="6 10" id="KW-0418">Kinase</keyword>
<dbReference type="PANTHER" id="PTHR24355">
    <property type="entry name" value="G PROTEIN-COUPLED RECEPTOR KINASE/RIBOSOMAL PROTEIN S6 KINASE"/>
    <property type="match status" value="1"/>
</dbReference>
<comment type="caution">
    <text evidence="10">The sequence shown here is derived from an EMBL/GenBank/DDBJ whole genome shotgun (WGS) entry which is preliminary data.</text>
</comment>
<dbReference type="GO" id="GO:0009966">
    <property type="term" value="P:regulation of signal transduction"/>
    <property type="evidence" value="ECO:0007669"/>
    <property type="project" value="TreeGrafter"/>
</dbReference>
<dbReference type="PANTHER" id="PTHR24355:SF28">
    <property type="entry name" value="G PROTEIN-COUPLED RECEPTOR KINASE 2"/>
    <property type="match status" value="1"/>
</dbReference>
<dbReference type="Proteomes" id="UP000324222">
    <property type="component" value="Unassembled WGS sequence"/>
</dbReference>
<feature type="domain" description="AGC-kinase C-terminal" evidence="9">
    <location>
        <begin position="223"/>
        <end position="288"/>
    </location>
</feature>
<sequence>MYRVLGKGGFGEVCACQVSLAYAYETKDSLCLVLTIMNGGDLKFHIYSMNADPGFDQERAIFHSAEVLCGLGHLHTQGIVYRDCKPENILLDDHGHVRISDLGLAVQIPEGEMVRGRVGTVGYMAPEVIDNEKYTFSPDWFSFGCLIYEMIEGQAPFRARKEKVKREEVDRRVKEQQETYSDKFSEEAKLICQQLLKKSARERLGCSRERQGVAEVKSHAFFKNINWKRLEAGMCEPPFVPDPHAVYAKDVLDIEQFSTVKGVNLDATDDSFYLKFNTGSVSIPWQQEMIDTKCFAELNQFGPNNTPTNDLRLDLPPPEDSKSCFPFRRRIVTSQDNKYGGVSLPLHCKYVDGTCVPCVLILLWCLCYGQDEEQSSGDDYQVTAHRQGGDGDTCIYQHMFSVTPSSLHPISSITHCISSSYLIWVSNAQQLVWALLLDLSNPPSGIGVRGVVAEERLWGEIDAAAMEDK</sequence>
<keyword evidence="10" id="KW-0675">Receptor</keyword>
<evidence type="ECO:0000259" key="9">
    <source>
        <dbReference type="PROSITE" id="PS51285"/>
    </source>
</evidence>
<proteinExistence type="inferred from homology"/>
<protein>
    <submittedName>
        <fullName evidence="10">G protein-coupled receptor kinase 2</fullName>
    </submittedName>
</protein>
<dbReference type="SMART" id="SM00133">
    <property type="entry name" value="S_TK_X"/>
    <property type="match status" value="1"/>
</dbReference>
<dbReference type="PROSITE" id="PS51285">
    <property type="entry name" value="AGC_KINASE_CTER"/>
    <property type="match status" value="1"/>
</dbReference>
<dbReference type="GO" id="GO:0005737">
    <property type="term" value="C:cytoplasm"/>
    <property type="evidence" value="ECO:0007669"/>
    <property type="project" value="TreeGrafter"/>
</dbReference>
<dbReference type="Gene3D" id="3.30.200.20">
    <property type="entry name" value="Phosphorylase Kinase, domain 1"/>
    <property type="match status" value="2"/>
</dbReference>
<dbReference type="FunFam" id="1.10.510.10:FF:000074">
    <property type="entry name" value="G protein-coupled receptor kinase"/>
    <property type="match status" value="1"/>
</dbReference>
<keyword evidence="5" id="KW-0547">Nucleotide-binding</keyword>
<evidence type="ECO:0000256" key="1">
    <source>
        <dbReference type="ARBA" id="ARBA00009793"/>
    </source>
</evidence>
<organism evidence="10 11">
    <name type="scientific">Portunus trituberculatus</name>
    <name type="common">Swimming crab</name>
    <name type="synonym">Neptunus trituberculatus</name>
    <dbReference type="NCBI Taxonomy" id="210409"/>
    <lineage>
        <taxon>Eukaryota</taxon>
        <taxon>Metazoa</taxon>
        <taxon>Ecdysozoa</taxon>
        <taxon>Arthropoda</taxon>
        <taxon>Crustacea</taxon>
        <taxon>Multicrustacea</taxon>
        <taxon>Malacostraca</taxon>
        <taxon>Eumalacostraca</taxon>
        <taxon>Eucarida</taxon>
        <taxon>Decapoda</taxon>
        <taxon>Pleocyemata</taxon>
        <taxon>Brachyura</taxon>
        <taxon>Eubrachyura</taxon>
        <taxon>Portunoidea</taxon>
        <taxon>Portunidae</taxon>
        <taxon>Portuninae</taxon>
        <taxon>Portunus</taxon>
    </lineage>
</organism>
<dbReference type="SUPFAM" id="SSF56112">
    <property type="entry name" value="Protein kinase-like (PK-like)"/>
    <property type="match status" value="1"/>
</dbReference>
<evidence type="ECO:0000256" key="5">
    <source>
        <dbReference type="ARBA" id="ARBA00022741"/>
    </source>
</evidence>
<dbReference type="Pfam" id="PF00069">
    <property type="entry name" value="Pkinase"/>
    <property type="match status" value="1"/>
</dbReference>
<dbReference type="PROSITE" id="PS50011">
    <property type="entry name" value="PROTEIN_KINASE_DOM"/>
    <property type="match status" value="1"/>
</dbReference>
<dbReference type="InterPro" id="IPR000719">
    <property type="entry name" value="Prot_kinase_dom"/>
</dbReference>
<gene>
    <name evidence="10" type="primary">Gprk2</name>
    <name evidence="10" type="ORF">E2C01_028363</name>
</gene>
<evidence type="ECO:0000256" key="2">
    <source>
        <dbReference type="ARBA" id="ARBA00022527"/>
    </source>
</evidence>
<evidence type="ECO:0000256" key="3">
    <source>
        <dbReference type="ARBA" id="ARBA00022553"/>
    </source>
</evidence>
<dbReference type="Gene3D" id="1.10.510.10">
    <property type="entry name" value="Transferase(Phosphotransferase) domain 1"/>
    <property type="match status" value="1"/>
</dbReference>
<dbReference type="OrthoDB" id="354826at2759"/>
<keyword evidence="11" id="KW-1185">Reference proteome</keyword>
<keyword evidence="4" id="KW-0808">Transferase</keyword>
<dbReference type="AlphaFoldDB" id="A0A5B7ENY5"/>